<dbReference type="Gene3D" id="3.30.310.10">
    <property type="entry name" value="TATA-Binding Protein"/>
    <property type="match status" value="2"/>
</dbReference>
<dbReference type="GO" id="GO:0003677">
    <property type="term" value="F:DNA binding"/>
    <property type="evidence" value="ECO:0007669"/>
    <property type="project" value="UniProtKB-KW"/>
</dbReference>
<comment type="caution">
    <text evidence="5">The sequence shown here is derived from an EMBL/GenBank/DDBJ whole genome shotgun (WGS) entry which is preliminary data.</text>
</comment>
<dbReference type="InterPro" id="IPR000814">
    <property type="entry name" value="TBP"/>
</dbReference>
<proteinExistence type="inferred from homology"/>
<protein>
    <recommendedName>
        <fullName evidence="7">TATA box-binding protein-like 1</fullName>
    </recommendedName>
</protein>
<dbReference type="AlphaFoldDB" id="A0AA39IGQ2"/>
<evidence type="ECO:0008006" key="7">
    <source>
        <dbReference type="Google" id="ProtNLM"/>
    </source>
</evidence>
<dbReference type="Pfam" id="PF00352">
    <property type="entry name" value="TBP"/>
    <property type="match status" value="2"/>
</dbReference>
<sequence>MGYQAPSSFQIGHSAQAEKRSKSSSYHAPQIRMMSRTNSSGYRGTSTSYHQSPYLPFRGIPSFPSSRLPIPTQPYQYQSMPSTSYGPYTPYGYGPIPPPTFKIGAGRERPKEKASGGSGGSKKSSLQETKEVGKVYVQNIVVTAKMRIGRGAVRQDRDDLNLRVLAMIIPNTQYRPEKFAALRVALRKPHASVNVFRTGQMVCVGARSFEDAKRAIRTVARKIQKIKVTTQEGVQQPRYPELELLYIKVQNIVATVHMGFKIDLDALCADGEHNGNVTYNPEQFTAMTFAIKQPKVSANIFSNGKLNLLGAKSMSDLVNAHEQVATVLNRYRKVSVEEATTKKKVLSSSSAR</sequence>
<feature type="compositionally biased region" description="Polar residues" evidence="4">
    <location>
        <begin position="1"/>
        <end position="13"/>
    </location>
</feature>
<feature type="compositionally biased region" description="Polar residues" evidence="4">
    <location>
        <begin position="35"/>
        <end position="47"/>
    </location>
</feature>
<keyword evidence="6" id="KW-1185">Reference proteome</keyword>
<dbReference type="Proteomes" id="UP001175271">
    <property type="component" value="Unassembled WGS sequence"/>
</dbReference>
<feature type="region of interest" description="Disordered" evidence="4">
    <location>
        <begin position="101"/>
        <end position="128"/>
    </location>
</feature>
<dbReference type="SUPFAM" id="SSF55945">
    <property type="entry name" value="TATA-box binding protein-like"/>
    <property type="match status" value="2"/>
</dbReference>
<gene>
    <name evidence="5" type="ORF">QR680_008043</name>
</gene>
<feature type="compositionally biased region" description="Basic and acidic residues" evidence="4">
    <location>
        <begin position="105"/>
        <end position="114"/>
    </location>
</feature>
<evidence type="ECO:0000256" key="2">
    <source>
        <dbReference type="ARBA" id="ARBA00023125"/>
    </source>
</evidence>
<feature type="region of interest" description="Disordered" evidence="4">
    <location>
        <begin position="1"/>
        <end position="47"/>
    </location>
</feature>
<dbReference type="InterPro" id="IPR012295">
    <property type="entry name" value="TBP_dom_sf"/>
</dbReference>
<evidence type="ECO:0000313" key="6">
    <source>
        <dbReference type="Proteomes" id="UP001175271"/>
    </source>
</evidence>
<evidence type="ECO:0000256" key="3">
    <source>
        <dbReference type="ARBA" id="ARBA00023163"/>
    </source>
</evidence>
<dbReference type="CDD" id="cd00652">
    <property type="entry name" value="TBP_TLF"/>
    <property type="match status" value="1"/>
</dbReference>
<keyword evidence="3" id="KW-0804">Transcription</keyword>
<reference evidence="5" key="1">
    <citation type="submission" date="2023-06" db="EMBL/GenBank/DDBJ databases">
        <title>Genomic analysis of the entomopathogenic nematode Steinernema hermaphroditum.</title>
        <authorList>
            <person name="Schwarz E.M."/>
            <person name="Heppert J.K."/>
            <person name="Baniya A."/>
            <person name="Schwartz H.T."/>
            <person name="Tan C.-H."/>
            <person name="Antoshechkin I."/>
            <person name="Sternberg P.W."/>
            <person name="Goodrich-Blair H."/>
            <person name="Dillman A.R."/>
        </authorList>
    </citation>
    <scope>NUCLEOTIDE SEQUENCE</scope>
    <source>
        <strain evidence="5">PS9179</strain>
        <tissue evidence="5">Whole animal</tissue>
    </source>
</reference>
<keyword evidence="2" id="KW-0238">DNA-binding</keyword>
<dbReference type="EMBL" id="JAUCMV010000001">
    <property type="protein sequence ID" value="KAK0423236.1"/>
    <property type="molecule type" value="Genomic_DNA"/>
</dbReference>
<dbReference type="PANTHER" id="PTHR10126">
    <property type="entry name" value="TATA-BOX BINDING PROTEIN"/>
    <property type="match status" value="1"/>
</dbReference>
<name>A0AA39IGQ2_9BILA</name>
<evidence type="ECO:0000256" key="4">
    <source>
        <dbReference type="SAM" id="MobiDB-lite"/>
    </source>
</evidence>
<evidence type="ECO:0000313" key="5">
    <source>
        <dbReference type="EMBL" id="KAK0423236.1"/>
    </source>
</evidence>
<organism evidence="5 6">
    <name type="scientific">Steinernema hermaphroditum</name>
    <dbReference type="NCBI Taxonomy" id="289476"/>
    <lineage>
        <taxon>Eukaryota</taxon>
        <taxon>Metazoa</taxon>
        <taxon>Ecdysozoa</taxon>
        <taxon>Nematoda</taxon>
        <taxon>Chromadorea</taxon>
        <taxon>Rhabditida</taxon>
        <taxon>Tylenchina</taxon>
        <taxon>Panagrolaimomorpha</taxon>
        <taxon>Strongyloidoidea</taxon>
        <taxon>Steinernematidae</taxon>
        <taxon>Steinernema</taxon>
    </lineage>
</organism>
<accession>A0AA39IGQ2</accession>
<comment type="similarity">
    <text evidence="1">Belongs to the TBP family.</text>
</comment>
<dbReference type="GO" id="GO:0006352">
    <property type="term" value="P:DNA-templated transcription initiation"/>
    <property type="evidence" value="ECO:0007669"/>
    <property type="project" value="InterPro"/>
</dbReference>
<evidence type="ECO:0000256" key="1">
    <source>
        <dbReference type="ARBA" id="ARBA00005560"/>
    </source>
</evidence>